<evidence type="ECO:0000259" key="1">
    <source>
        <dbReference type="Pfam" id="PF10551"/>
    </source>
</evidence>
<reference evidence="2" key="1">
    <citation type="submission" date="2021-07" db="EMBL/GenBank/DDBJ databases">
        <authorList>
            <person name="Catto M.A."/>
            <person name="Jacobson A."/>
            <person name="Kennedy G."/>
            <person name="Labadie P."/>
            <person name="Hunt B.G."/>
            <person name="Srinivasan R."/>
        </authorList>
    </citation>
    <scope>NUCLEOTIDE SEQUENCE</scope>
    <source>
        <strain evidence="2">PL_HMW_Pooled</strain>
        <tissue evidence="2">Head</tissue>
    </source>
</reference>
<feature type="domain" description="MULE transposase" evidence="1">
    <location>
        <begin position="77"/>
        <end position="168"/>
    </location>
</feature>
<dbReference type="EMBL" id="JAHWGI010001231">
    <property type="protein sequence ID" value="KAK3925520.1"/>
    <property type="molecule type" value="Genomic_DNA"/>
</dbReference>
<dbReference type="AlphaFoldDB" id="A0AAE1LN48"/>
<dbReference type="Proteomes" id="UP001219518">
    <property type="component" value="Unassembled WGS sequence"/>
</dbReference>
<dbReference type="PANTHER" id="PTHR47160">
    <property type="entry name" value="PUTATIVE-RELATED"/>
    <property type="match status" value="1"/>
</dbReference>
<sequence>MRTSMRRARMSRFPPIPHSLLELTRLLQDPRYRILTMTDDGLDNLYAGSVTDTAGRHHILFASERMLQKMREFNTLHGDGTFKIVPVGAACEQVFCIVGVWQHHIVPLAYALMETRTELAYTALFELLQHLLGPQILLTRVITDFEAGQQNAWENVFRVHVQGCLWHYSRRFLIVAGQLHLIIPMREIEQVRRIVRLTMALPLLPVRHIRRGFRLILETARDEGQYIFNILIDFLNYVNNNWILSDARLRRMCVFGSEHRTNNACETNNRDLRKVLGNHPNIFLFMEGLVRIERNTRILIIQLSRGQKVTRPRKRKAIANDETIERLSNELLRPHGALDAAVMNFLRRASHLMDGMIDEALH</sequence>
<gene>
    <name evidence="2" type="ORF">KUF71_013769</name>
</gene>
<keyword evidence="3" id="KW-1185">Reference proteome</keyword>
<dbReference type="PANTHER" id="PTHR47160:SF10">
    <property type="entry name" value="MULE TRANSPOSASE DOMAIN-CONTAINING PROTEIN"/>
    <property type="match status" value="1"/>
</dbReference>
<organism evidence="2 3">
    <name type="scientific">Frankliniella fusca</name>
    <dbReference type="NCBI Taxonomy" id="407009"/>
    <lineage>
        <taxon>Eukaryota</taxon>
        <taxon>Metazoa</taxon>
        <taxon>Ecdysozoa</taxon>
        <taxon>Arthropoda</taxon>
        <taxon>Hexapoda</taxon>
        <taxon>Insecta</taxon>
        <taxon>Pterygota</taxon>
        <taxon>Neoptera</taxon>
        <taxon>Paraneoptera</taxon>
        <taxon>Thysanoptera</taxon>
        <taxon>Terebrantia</taxon>
        <taxon>Thripoidea</taxon>
        <taxon>Thripidae</taxon>
        <taxon>Frankliniella</taxon>
    </lineage>
</organism>
<proteinExistence type="predicted"/>
<evidence type="ECO:0000313" key="3">
    <source>
        <dbReference type="Proteomes" id="UP001219518"/>
    </source>
</evidence>
<dbReference type="Pfam" id="PF10551">
    <property type="entry name" value="MULE"/>
    <property type="match status" value="1"/>
</dbReference>
<protein>
    <submittedName>
        <fullName evidence="2">Pol polyprotein</fullName>
    </submittedName>
</protein>
<accession>A0AAE1LN48</accession>
<reference evidence="2" key="2">
    <citation type="journal article" date="2023" name="BMC Genomics">
        <title>Pest status, molecular evolution, and epigenetic factors derived from the genome assembly of Frankliniella fusca, a thysanopteran phytovirus vector.</title>
        <authorList>
            <person name="Catto M.A."/>
            <person name="Labadie P.E."/>
            <person name="Jacobson A.L."/>
            <person name="Kennedy G.G."/>
            <person name="Srinivasan R."/>
            <person name="Hunt B.G."/>
        </authorList>
    </citation>
    <scope>NUCLEOTIDE SEQUENCE</scope>
    <source>
        <strain evidence="2">PL_HMW_Pooled</strain>
    </source>
</reference>
<evidence type="ECO:0000313" key="2">
    <source>
        <dbReference type="EMBL" id="KAK3925520.1"/>
    </source>
</evidence>
<dbReference type="InterPro" id="IPR018289">
    <property type="entry name" value="MULE_transposase_dom"/>
</dbReference>
<name>A0AAE1LN48_9NEOP</name>
<comment type="caution">
    <text evidence="2">The sequence shown here is derived from an EMBL/GenBank/DDBJ whole genome shotgun (WGS) entry which is preliminary data.</text>
</comment>